<sequence length="242" mass="25701">MRFKTVLFAAAALLTATSASATTTFVRTYEAPGVLNTTVNFDFVGVETFDSRPTGYQSFQTDFGGNGMVGGTIMNVQVNNADIYGGANGTHYAFTGSPPITVSLDTEVTYFGFWLSALNTGNLVTFFRGNEQLASYDASTVFDGVQDLGLYHCMPSGPNQGANCGEPYAFVNFFSVGGGFDRIQLSGPGVEADNFTVGRYAAGEVDVPEPGTIGLLALGVGLAAAGRRRGRHGRRGWRLHLR</sequence>
<evidence type="ECO:0000259" key="2">
    <source>
        <dbReference type="Pfam" id="PF07589"/>
    </source>
</evidence>
<evidence type="ECO:0000256" key="1">
    <source>
        <dbReference type="SAM" id="SignalP"/>
    </source>
</evidence>
<proteinExistence type="predicted"/>
<evidence type="ECO:0000313" key="4">
    <source>
        <dbReference type="Proteomes" id="UP001595615"/>
    </source>
</evidence>
<reference evidence="4" key="1">
    <citation type="journal article" date="2019" name="Int. J. Syst. Evol. Microbiol.">
        <title>The Global Catalogue of Microorganisms (GCM) 10K type strain sequencing project: providing services to taxonomists for standard genome sequencing and annotation.</title>
        <authorList>
            <consortium name="The Broad Institute Genomics Platform"/>
            <consortium name="The Broad Institute Genome Sequencing Center for Infectious Disease"/>
            <person name="Wu L."/>
            <person name="Ma J."/>
        </authorList>
    </citation>
    <scope>NUCLEOTIDE SEQUENCE [LARGE SCALE GENOMIC DNA]</scope>
    <source>
        <strain evidence="4">KCTC 42644</strain>
    </source>
</reference>
<feature type="domain" description="Ice-binding protein C-terminal" evidence="2">
    <location>
        <begin position="206"/>
        <end position="229"/>
    </location>
</feature>
<feature type="signal peptide" evidence="1">
    <location>
        <begin position="1"/>
        <end position="21"/>
    </location>
</feature>
<dbReference type="Proteomes" id="UP001595615">
    <property type="component" value="Unassembled WGS sequence"/>
</dbReference>
<dbReference type="RefSeq" id="WP_380861746.1">
    <property type="nucleotide sequence ID" value="NZ_JBHRXV010000011.1"/>
</dbReference>
<keyword evidence="1" id="KW-0732">Signal</keyword>
<protein>
    <submittedName>
        <fullName evidence="3">PEP-CTERM sorting domain-containing protein</fullName>
    </submittedName>
</protein>
<comment type="caution">
    <text evidence="3">The sequence shown here is derived from an EMBL/GenBank/DDBJ whole genome shotgun (WGS) entry which is preliminary data.</text>
</comment>
<dbReference type="NCBIfam" id="TIGR02595">
    <property type="entry name" value="PEP_CTERM"/>
    <property type="match status" value="1"/>
</dbReference>
<organism evidence="3 4">
    <name type="scientific">Sphingoaurantiacus capsulatus</name>
    <dbReference type="NCBI Taxonomy" id="1771310"/>
    <lineage>
        <taxon>Bacteria</taxon>
        <taxon>Pseudomonadati</taxon>
        <taxon>Pseudomonadota</taxon>
        <taxon>Alphaproteobacteria</taxon>
        <taxon>Sphingomonadales</taxon>
        <taxon>Sphingosinicellaceae</taxon>
        <taxon>Sphingoaurantiacus</taxon>
    </lineage>
</organism>
<feature type="chain" id="PRO_5047184946" evidence="1">
    <location>
        <begin position="22"/>
        <end position="242"/>
    </location>
</feature>
<evidence type="ECO:0000313" key="3">
    <source>
        <dbReference type="EMBL" id="MFC3713340.1"/>
    </source>
</evidence>
<keyword evidence="4" id="KW-1185">Reference proteome</keyword>
<dbReference type="Pfam" id="PF07589">
    <property type="entry name" value="PEP-CTERM"/>
    <property type="match status" value="1"/>
</dbReference>
<dbReference type="EMBL" id="JBHRXV010000011">
    <property type="protein sequence ID" value="MFC3713340.1"/>
    <property type="molecule type" value="Genomic_DNA"/>
</dbReference>
<accession>A0ABV7XB22</accession>
<dbReference type="InterPro" id="IPR013424">
    <property type="entry name" value="Ice-binding_C"/>
</dbReference>
<name>A0ABV7XB22_9SPHN</name>
<gene>
    <name evidence="3" type="ORF">ACFOMD_12205</name>
</gene>